<feature type="transmembrane region" description="Helical" evidence="2">
    <location>
        <begin position="96"/>
        <end position="114"/>
    </location>
</feature>
<dbReference type="GO" id="GO:0048038">
    <property type="term" value="F:quinone binding"/>
    <property type="evidence" value="ECO:0007669"/>
    <property type="project" value="UniProtKB-UniRule"/>
</dbReference>
<accession>A0A841ENG8</accession>
<dbReference type="Gene3D" id="1.20.120.1200">
    <property type="entry name" value="NADH-ubiquinone/plastoquinone oxidoreductase chain 6, subunit NuoJ"/>
    <property type="match status" value="1"/>
</dbReference>
<sequence>MIPFVFIAFIVLTVISACVVLWSNNVLYAAFSLLLTFFGIAALYVLVGADFIAITQLLVYVGGILVLLLFGVMLTNQNGNKENGKNDIIGTNTNRLIGFAVAFGLFALLFFTFAKANFVNIQSNLFESIETFSTTQNIGVLLMTDFVLPFEVSGVLLMATLIGAAYLSSKTKV</sequence>
<dbReference type="EMBL" id="JACHKT010000002">
    <property type="protein sequence ID" value="MBB6001840.1"/>
    <property type="molecule type" value="Genomic_DNA"/>
</dbReference>
<organism evidence="3 4">
    <name type="scientific">Arcicella rosea</name>
    <dbReference type="NCBI Taxonomy" id="502909"/>
    <lineage>
        <taxon>Bacteria</taxon>
        <taxon>Pseudomonadati</taxon>
        <taxon>Bacteroidota</taxon>
        <taxon>Cytophagia</taxon>
        <taxon>Cytophagales</taxon>
        <taxon>Flectobacillaceae</taxon>
        <taxon>Arcicella</taxon>
    </lineage>
</organism>
<gene>
    <name evidence="3" type="ORF">HNP25_000480</name>
</gene>
<evidence type="ECO:0000256" key="1">
    <source>
        <dbReference type="ARBA" id="ARBA00005698"/>
    </source>
</evidence>
<dbReference type="InterPro" id="IPR042106">
    <property type="entry name" value="Nuo/plastoQ_OxRdtase_6_NuoJ"/>
</dbReference>
<evidence type="ECO:0000313" key="3">
    <source>
        <dbReference type="EMBL" id="MBB6001840.1"/>
    </source>
</evidence>
<keyword evidence="2" id="KW-0472">Membrane</keyword>
<dbReference type="Pfam" id="PF00499">
    <property type="entry name" value="Oxidored_q3"/>
    <property type="match status" value="1"/>
</dbReference>
<dbReference type="InterPro" id="IPR001457">
    <property type="entry name" value="NADH_UbQ/plastoQ_OxRdtase_su6"/>
</dbReference>
<dbReference type="GO" id="GO:0005886">
    <property type="term" value="C:plasma membrane"/>
    <property type="evidence" value="ECO:0007669"/>
    <property type="project" value="UniProtKB-SubCell"/>
</dbReference>
<name>A0A841ENG8_9BACT</name>
<evidence type="ECO:0000313" key="4">
    <source>
        <dbReference type="Proteomes" id="UP000524404"/>
    </source>
</evidence>
<feature type="transmembrane region" description="Helical" evidence="2">
    <location>
        <begin position="53"/>
        <end position="75"/>
    </location>
</feature>
<feature type="transmembrane region" description="Helical" evidence="2">
    <location>
        <begin position="27"/>
        <end position="47"/>
    </location>
</feature>
<proteinExistence type="inferred from homology"/>
<dbReference type="PANTHER" id="PTHR33269">
    <property type="entry name" value="NADH-UBIQUINONE OXIDOREDUCTASE CHAIN 6"/>
    <property type="match status" value="1"/>
</dbReference>
<keyword evidence="2" id="KW-1133">Transmembrane helix</keyword>
<dbReference type="GO" id="GO:0008137">
    <property type="term" value="F:NADH dehydrogenase (ubiquinone) activity"/>
    <property type="evidence" value="ECO:0007669"/>
    <property type="project" value="UniProtKB-UniRule"/>
</dbReference>
<evidence type="ECO:0000256" key="2">
    <source>
        <dbReference type="RuleBase" id="RU004429"/>
    </source>
</evidence>
<keyword evidence="2" id="KW-0812">Transmembrane</keyword>
<comment type="subcellular location">
    <subcellularLocation>
        <location evidence="2">Cell membrane</location>
        <topology evidence="2">Multi-pass membrane protein</topology>
    </subcellularLocation>
</comment>
<keyword evidence="4" id="KW-1185">Reference proteome</keyword>
<keyword evidence="2" id="KW-1003">Cell membrane</keyword>
<keyword evidence="2" id="KW-0520">NAD</keyword>
<comment type="similarity">
    <text evidence="1 2">Belongs to the complex I subunit 6 family.</text>
</comment>
<dbReference type="PANTHER" id="PTHR33269:SF17">
    <property type="entry name" value="NADH-UBIQUINONE OXIDOREDUCTASE CHAIN 6"/>
    <property type="match status" value="1"/>
</dbReference>
<feature type="transmembrane region" description="Helical" evidence="2">
    <location>
        <begin position="6"/>
        <end position="22"/>
    </location>
</feature>
<dbReference type="RefSeq" id="WP_184129671.1">
    <property type="nucleotide sequence ID" value="NZ_JACHKT010000002.1"/>
</dbReference>
<feature type="transmembrane region" description="Helical" evidence="2">
    <location>
        <begin position="146"/>
        <end position="167"/>
    </location>
</feature>
<reference evidence="3 4" key="1">
    <citation type="submission" date="2020-08" db="EMBL/GenBank/DDBJ databases">
        <title>Functional genomics of gut bacteria from endangered species of beetles.</title>
        <authorList>
            <person name="Carlos-Shanley C."/>
        </authorList>
    </citation>
    <scope>NUCLEOTIDE SEQUENCE [LARGE SCALE GENOMIC DNA]</scope>
    <source>
        <strain evidence="3 4">S00070</strain>
    </source>
</reference>
<comment type="function">
    <text evidence="2">NDH-1 shuttles electrons from NADH, via FMN and iron-sulfur (Fe-S) centers, to quinones in the respiratory chain. Couples the redox reaction to proton translocation (for every two electrons transferred, four hydrogen ions are translocated across the cytoplasmic membrane), and thus conserves the redox energy in a proton gradient.</text>
</comment>
<dbReference type="EC" id="7.1.1.-" evidence="2"/>
<keyword evidence="2" id="KW-0874">Quinone</keyword>
<dbReference type="AlphaFoldDB" id="A0A841ENG8"/>
<comment type="catalytic activity">
    <reaction evidence="2">
        <text>a quinone + NADH + 5 H(+)(in) = a quinol + NAD(+) + 4 H(+)(out)</text>
        <dbReference type="Rhea" id="RHEA:57888"/>
        <dbReference type="ChEBI" id="CHEBI:15378"/>
        <dbReference type="ChEBI" id="CHEBI:24646"/>
        <dbReference type="ChEBI" id="CHEBI:57540"/>
        <dbReference type="ChEBI" id="CHEBI:57945"/>
        <dbReference type="ChEBI" id="CHEBI:132124"/>
    </reaction>
</comment>
<dbReference type="Proteomes" id="UP000524404">
    <property type="component" value="Unassembled WGS sequence"/>
</dbReference>
<comment type="caution">
    <text evidence="3">The sequence shown here is derived from an EMBL/GenBank/DDBJ whole genome shotgun (WGS) entry which is preliminary data.</text>
</comment>
<protein>
    <recommendedName>
        <fullName evidence="2">NADH-quinone oxidoreductase subunit J</fullName>
        <ecNumber evidence="2">7.1.1.-</ecNumber>
    </recommendedName>
</protein>